<accession>A0A484CYR7</accession>
<gene>
    <name evidence="2" type="ORF">EPR50_G00094120</name>
</gene>
<feature type="region of interest" description="Disordered" evidence="1">
    <location>
        <begin position="86"/>
        <end position="115"/>
    </location>
</feature>
<dbReference type="PANTHER" id="PTHR35667:SF1">
    <property type="entry name" value="LEUKEMIA NUP98 FUSION PARTNER 1"/>
    <property type="match status" value="1"/>
</dbReference>
<dbReference type="SUPFAM" id="SSF57850">
    <property type="entry name" value="RING/U-box"/>
    <property type="match status" value="1"/>
</dbReference>
<dbReference type="Pfam" id="PF15419">
    <property type="entry name" value="LNP1"/>
    <property type="match status" value="1"/>
</dbReference>
<dbReference type="Gene3D" id="3.30.40.10">
    <property type="entry name" value="Zinc/RING finger domain, C3HC4 (zinc finger)"/>
    <property type="match status" value="1"/>
</dbReference>
<dbReference type="Proteomes" id="UP000295070">
    <property type="component" value="Chromosome 9"/>
</dbReference>
<dbReference type="AlphaFoldDB" id="A0A484CYR7"/>
<dbReference type="InterPro" id="IPR013083">
    <property type="entry name" value="Znf_RING/FYVE/PHD"/>
</dbReference>
<dbReference type="PANTHER" id="PTHR35667">
    <property type="entry name" value="LEUKEMIA NUP98 FUSION PARTNER 1"/>
    <property type="match status" value="1"/>
</dbReference>
<keyword evidence="3" id="KW-1185">Reference proteome</keyword>
<feature type="region of interest" description="Disordered" evidence="1">
    <location>
        <begin position="229"/>
        <end position="261"/>
    </location>
</feature>
<protein>
    <recommendedName>
        <fullName evidence="4">Leukemia NUP98 fusion partner 1</fullName>
    </recommendedName>
</protein>
<evidence type="ECO:0000256" key="1">
    <source>
        <dbReference type="SAM" id="MobiDB-lite"/>
    </source>
</evidence>
<dbReference type="InterPro" id="IPR029280">
    <property type="entry name" value="LNP1"/>
</dbReference>
<feature type="compositionally biased region" description="Basic and acidic residues" evidence="1">
    <location>
        <begin position="86"/>
        <end position="96"/>
    </location>
</feature>
<dbReference type="STRING" id="8167.A0A484CYR7"/>
<proteinExistence type="predicted"/>
<dbReference type="EMBL" id="SCKG01000009">
    <property type="protein sequence ID" value="TDH08071.1"/>
    <property type="molecule type" value="Genomic_DNA"/>
</dbReference>
<evidence type="ECO:0008006" key="4">
    <source>
        <dbReference type="Google" id="ProtNLM"/>
    </source>
</evidence>
<feature type="compositionally biased region" description="Basic residues" evidence="1">
    <location>
        <begin position="251"/>
        <end position="261"/>
    </location>
</feature>
<name>A0A484CYR7_PERFV</name>
<evidence type="ECO:0000313" key="2">
    <source>
        <dbReference type="EMBL" id="TDH08071.1"/>
    </source>
</evidence>
<evidence type="ECO:0000313" key="3">
    <source>
        <dbReference type="Proteomes" id="UP000295070"/>
    </source>
</evidence>
<comment type="caution">
    <text evidence="2">The sequence shown here is derived from an EMBL/GenBank/DDBJ whole genome shotgun (WGS) entry which is preliminary data.</text>
</comment>
<sequence>MSLRLLPSSLMVDDDDDDGNFTKWMSSYWGHGAEGGHSRDRKRSFRRSAKIHGDRRASLPTVSQLDAMKLNRLHTVTMAAIPSHIKTREEKGEVRPHQRTRCTSSDDNSRSKSAIPENRITTIPELTESFQKRLFLRDKRTMSACGLSSCRCSPRSGAALRLIRWASADLGATNGDDKVCLICYDDMRKGGEGVQELHCEHRFHKEEAQRLEQCRPRSGSEAAACQVRRLSDERRYSSDGPISMEKEPHTPRRQLSLHRHR</sequence>
<reference evidence="2 3" key="1">
    <citation type="submission" date="2019-01" db="EMBL/GenBank/DDBJ databases">
        <title>A chromosome-scale genome assembly of the yellow perch, Perca flavescens.</title>
        <authorList>
            <person name="Feron R."/>
            <person name="Morvezen R."/>
            <person name="Bestin A."/>
            <person name="Haffray P."/>
            <person name="Klopp C."/>
            <person name="Zahm M."/>
            <person name="Cabau C."/>
            <person name="Roques C."/>
            <person name="Donnadieu C."/>
            <person name="Bouchez O."/>
            <person name="Christie M."/>
            <person name="Larson W."/>
            <person name="Guiguen Y."/>
        </authorList>
    </citation>
    <scope>NUCLEOTIDE SEQUENCE [LARGE SCALE GENOMIC DNA]</scope>
    <source>
        <strain evidence="2">YP-PL-M2</strain>
        <tissue evidence="2">Blood</tissue>
    </source>
</reference>
<organism evidence="2 3">
    <name type="scientific">Perca flavescens</name>
    <name type="common">American yellow perch</name>
    <name type="synonym">Morone flavescens</name>
    <dbReference type="NCBI Taxonomy" id="8167"/>
    <lineage>
        <taxon>Eukaryota</taxon>
        <taxon>Metazoa</taxon>
        <taxon>Chordata</taxon>
        <taxon>Craniata</taxon>
        <taxon>Vertebrata</taxon>
        <taxon>Euteleostomi</taxon>
        <taxon>Actinopterygii</taxon>
        <taxon>Neopterygii</taxon>
        <taxon>Teleostei</taxon>
        <taxon>Neoteleostei</taxon>
        <taxon>Acanthomorphata</taxon>
        <taxon>Eupercaria</taxon>
        <taxon>Perciformes</taxon>
        <taxon>Percoidei</taxon>
        <taxon>Percidae</taxon>
        <taxon>Percinae</taxon>
        <taxon>Perca</taxon>
    </lineage>
</organism>